<organism evidence="3 4">
    <name type="scientific">Nocardia farcinica (strain IFM 10152)</name>
    <dbReference type="NCBI Taxonomy" id="247156"/>
    <lineage>
        <taxon>Bacteria</taxon>
        <taxon>Bacillati</taxon>
        <taxon>Actinomycetota</taxon>
        <taxon>Actinomycetes</taxon>
        <taxon>Mycobacteriales</taxon>
        <taxon>Nocardiaceae</taxon>
        <taxon>Nocardia</taxon>
    </lineage>
</organism>
<dbReference type="OrthoDB" id="9794834at2"/>
<dbReference type="InterPro" id="IPR010982">
    <property type="entry name" value="Lambda_DNA-bd_dom_sf"/>
</dbReference>
<feature type="domain" description="HTH cro/C1-type" evidence="2">
    <location>
        <begin position="21"/>
        <end position="65"/>
    </location>
</feature>
<dbReference type="Gene3D" id="1.10.10.2910">
    <property type="match status" value="1"/>
</dbReference>
<dbReference type="GO" id="GO:0003677">
    <property type="term" value="F:DNA binding"/>
    <property type="evidence" value="ECO:0007669"/>
    <property type="project" value="UniProtKB-KW"/>
</dbReference>
<evidence type="ECO:0000256" key="1">
    <source>
        <dbReference type="ARBA" id="ARBA00007227"/>
    </source>
</evidence>
<dbReference type="Gene3D" id="1.10.260.40">
    <property type="entry name" value="lambda repressor-like DNA-binding domains"/>
    <property type="match status" value="1"/>
</dbReference>
<gene>
    <name evidence="3" type="ordered locus">NFA_50020</name>
</gene>
<dbReference type="InterPro" id="IPR010359">
    <property type="entry name" value="IrrE_HExxH"/>
</dbReference>
<dbReference type="STRING" id="247156.NFA_50020"/>
<dbReference type="PANTHER" id="PTHR43236">
    <property type="entry name" value="ANTITOXIN HIGA1"/>
    <property type="match status" value="1"/>
</dbReference>
<dbReference type="AlphaFoldDB" id="Q5YPN7"/>
<dbReference type="Pfam" id="PF06114">
    <property type="entry name" value="Peptidase_M78"/>
    <property type="match status" value="1"/>
</dbReference>
<dbReference type="RefSeq" id="WP_011211537.1">
    <property type="nucleotide sequence ID" value="NC_006361.1"/>
</dbReference>
<sequence>MDEALLAVGERIRSRLPGGTSQRKLAELVGMKPDALSRALNGQRGFSTIELARIADVIEADLYWLITGRRDPRRVEIAARHTWDGTGRTNPGRADDDALLDQVIDLYQAAYPDGPPSTESLPDNPQRMRAVLGDSFVRSFGMATQKFLGVDVIRLPGLSTDYSLTIGTRAIVILTTTSSWSRSNWSMAHELAHLALGHHNGHKPPDEQNEAPANRFAAQLLLPEDVVRELDWANMTEAGTARFLWRTGVSTTALKVRLTSLKIDASHEVLAALEKSTPRLIRAYADDDPEIGGKAEVTLRSQESSARAIPPALVDALERRVEDGSISPEYLAWALDVPVDDIDFPEPDDTALVDRYERSLENRLSGADVREWLATSGRGGR</sequence>
<keyword evidence="4" id="KW-1185">Reference proteome</keyword>
<dbReference type="KEGG" id="nfa:NFA_50020"/>
<dbReference type="HOGENOM" id="CLU_727281_0_0_11"/>
<dbReference type="PROSITE" id="PS50943">
    <property type="entry name" value="HTH_CROC1"/>
    <property type="match status" value="1"/>
</dbReference>
<keyword evidence="3" id="KW-0238">DNA-binding</keyword>
<dbReference type="CDD" id="cd00093">
    <property type="entry name" value="HTH_XRE"/>
    <property type="match status" value="1"/>
</dbReference>
<evidence type="ECO:0000313" key="3">
    <source>
        <dbReference type="EMBL" id="BAD59854.1"/>
    </source>
</evidence>
<evidence type="ECO:0000313" key="4">
    <source>
        <dbReference type="Proteomes" id="UP000006820"/>
    </source>
</evidence>
<name>Q5YPN7_NOCFA</name>
<dbReference type="Pfam" id="PF01381">
    <property type="entry name" value="HTH_3"/>
    <property type="match status" value="1"/>
</dbReference>
<dbReference type="SUPFAM" id="SSF47413">
    <property type="entry name" value="lambda repressor-like DNA-binding domains"/>
    <property type="match status" value="1"/>
</dbReference>
<dbReference type="eggNOG" id="COG2856">
    <property type="taxonomic scope" value="Bacteria"/>
</dbReference>
<dbReference type="InterPro" id="IPR001387">
    <property type="entry name" value="Cro/C1-type_HTH"/>
</dbReference>
<protein>
    <submittedName>
        <fullName evidence="3">Putative DNA-binding protein</fullName>
    </submittedName>
</protein>
<proteinExistence type="inferred from homology"/>
<reference evidence="3 4" key="1">
    <citation type="journal article" date="2004" name="Proc. Natl. Acad. Sci. U.S.A.">
        <title>The complete genomic sequence of Nocardia farcinica IFM 10152.</title>
        <authorList>
            <person name="Ishikawa J."/>
            <person name="Yamashita A."/>
            <person name="Mikami Y."/>
            <person name="Hoshino Y."/>
            <person name="Kurita H."/>
            <person name="Hotta K."/>
            <person name="Shiba T."/>
            <person name="Hattori M."/>
        </authorList>
    </citation>
    <scope>NUCLEOTIDE SEQUENCE [LARGE SCALE GENOMIC DNA]</scope>
    <source>
        <strain evidence="3 4">IFM 10152</strain>
    </source>
</reference>
<dbReference type="InterPro" id="IPR052345">
    <property type="entry name" value="Rad_response_metalloprotease"/>
</dbReference>
<dbReference type="SMART" id="SM00530">
    <property type="entry name" value="HTH_XRE"/>
    <property type="match status" value="1"/>
</dbReference>
<dbReference type="EMBL" id="AP006618">
    <property type="protein sequence ID" value="BAD59854.1"/>
    <property type="molecule type" value="Genomic_DNA"/>
</dbReference>
<dbReference type="PANTHER" id="PTHR43236:SF1">
    <property type="entry name" value="BLL7220 PROTEIN"/>
    <property type="match status" value="1"/>
</dbReference>
<evidence type="ECO:0000259" key="2">
    <source>
        <dbReference type="PROSITE" id="PS50943"/>
    </source>
</evidence>
<dbReference type="Proteomes" id="UP000006820">
    <property type="component" value="Chromosome"/>
</dbReference>
<comment type="similarity">
    <text evidence="1">Belongs to the short-chain fatty acyl-CoA assimilation regulator (ScfR) family.</text>
</comment>
<dbReference type="GeneID" id="61135584"/>
<accession>Q5YPN7</accession>